<dbReference type="Pfam" id="PF00090">
    <property type="entry name" value="TSP_1"/>
    <property type="match status" value="1"/>
</dbReference>
<keyword evidence="4" id="KW-0732">Signal</keyword>
<dbReference type="Gene3D" id="2.20.100.10">
    <property type="entry name" value="Thrombospondin type-1 (TSP1) repeat"/>
    <property type="match status" value="1"/>
</dbReference>
<dbReference type="GO" id="GO:0005886">
    <property type="term" value="C:plasma membrane"/>
    <property type="evidence" value="ECO:0007669"/>
    <property type="project" value="UniProtKB-SubCell"/>
</dbReference>
<evidence type="ECO:0000256" key="2">
    <source>
        <dbReference type="ARBA" id="ARBA00022475"/>
    </source>
</evidence>
<keyword evidence="2" id="KW-1003">Cell membrane</keyword>
<dbReference type="Pfam" id="PF20715">
    <property type="entry name" value="DUF6827"/>
    <property type="match status" value="1"/>
</dbReference>
<accession>A0A976M8L9</accession>
<dbReference type="PROSITE" id="PS50092">
    <property type="entry name" value="TSP1"/>
    <property type="match status" value="1"/>
</dbReference>
<dbReference type="InterPro" id="IPR049230">
    <property type="entry name" value="DUF6827"/>
</dbReference>
<gene>
    <name evidence="6" type="ORF">MACJ_001476</name>
</gene>
<feature type="region of interest" description="Disordered" evidence="3">
    <location>
        <begin position="711"/>
        <end position="730"/>
    </location>
</feature>
<evidence type="ECO:0000256" key="3">
    <source>
        <dbReference type="SAM" id="MobiDB-lite"/>
    </source>
</evidence>
<organism evidence="6 7">
    <name type="scientific">Theileria orientalis</name>
    <dbReference type="NCBI Taxonomy" id="68886"/>
    <lineage>
        <taxon>Eukaryota</taxon>
        <taxon>Sar</taxon>
        <taxon>Alveolata</taxon>
        <taxon>Apicomplexa</taxon>
        <taxon>Aconoidasida</taxon>
        <taxon>Piroplasmida</taxon>
        <taxon>Theileriidae</taxon>
        <taxon>Theileria</taxon>
    </lineage>
</organism>
<keyword evidence="2" id="KW-0472">Membrane</keyword>
<comment type="subcellular location">
    <subcellularLocation>
        <location evidence="1">Cell membrane</location>
    </subcellularLocation>
</comment>
<evidence type="ECO:0000256" key="1">
    <source>
        <dbReference type="ARBA" id="ARBA00004236"/>
    </source>
</evidence>
<evidence type="ECO:0000256" key="4">
    <source>
        <dbReference type="SAM" id="SignalP"/>
    </source>
</evidence>
<sequence length="885" mass="102645">MNYAIILILIANIVKGGEEPDSPKTSEPNDRGLPTKVSNTEVTVVHNDRLREECNNVRPLIQYDKVFCHEQCIHVAEDCKLASDPVQCVAKLKNKSAERNLFFKKCKFADSFQELVDNKSNNYTNKCFLTKSVYKDSWVDAVNKSCHCALVNAEPCSEDEIVNSEATLEELSNLAICPRFDHEKFRIDNKSIFSIAIAGGKRIHCPKMWMLANNSPDRPNRPMKGVDLEISKVDDSELGKFCQHGPVYSTHSTQSSSKGWHYSCDDVKAVDTKWKNSCQEMCRKVDRHCSKFDSQLIECLKQRLTKGEEQRLFTKYHCYFPEEYCGINLNDTKQDCMNEIFEGKDEKKESYKDEEITKMMETFKTNCKFKRNNLGKGYMFCKLKKRNCEYTTWSKWSKCSSHCIDYDNIPIRYRKRRVKGNPDCLEERIGTIEFQICSNLPTCRYRQWITKSFSESEVIGNFDKIKGASEERNQHKWITTALNMHPEIMRSKYNVRLENQDEVEDGERYVIKKAVIVTTFEQTECSCPKGYKEISFATFIKSNNLKEQLEQLCRSDVYSQLVFDSRGRYVFYCNIGLVIKEVEKATCDDPDSKEYVACRKEESYLDKIEEKKVIILVKGMVGLGAMLGTLVIALKNTNLESGSSTGYIAYSHPTKRFMSHAHGRDDHHGHGDHHHEEPPHYAYRGDGLPSVKCEELQSMLHMNERLKTKLSNRPAVHPSESHLETSEKVDPETMEVYTELQLLYNKVLAANWHDTVQLTMNMDIWVSNLDKLRRRGRDLPHVQVQALLSETLKLFDLVYQVEDLQDHLYELMEELTAGPDSEADHAQNAVSNLKDHLGEVLNRYQEMKRLYPEYTVKLKESIGYTLAVLRQRYTFDWPEEHSYFY</sequence>
<feature type="domain" description="DUF6827" evidence="5">
    <location>
        <begin position="733"/>
        <end position="885"/>
    </location>
</feature>
<reference evidence="6" key="1">
    <citation type="submission" date="2022-07" db="EMBL/GenBank/DDBJ databases">
        <title>Evaluation of T. orientalis genome assembly methods using nanopore sequencing and analysis of variation between genomes.</title>
        <authorList>
            <person name="Yam J."/>
            <person name="Micallef M.L."/>
            <person name="Liu M."/>
            <person name="Djordjevic S.P."/>
            <person name="Bogema D.R."/>
            <person name="Jenkins C."/>
        </authorList>
    </citation>
    <scope>NUCLEOTIDE SEQUENCE</scope>
    <source>
        <strain evidence="6">Fish Creek</strain>
    </source>
</reference>
<proteinExistence type="predicted"/>
<feature type="chain" id="PRO_5037815992" description="DUF6827 domain-containing protein" evidence="4">
    <location>
        <begin position="17"/>
        <end position="885"/>
    </location>
</feature>
<dbReference type="EMBL" id="CP056068">
    <property type="protein sequence ID" value="UKJ90542.2"/>
    <property type="molecule type" value="Genomic_DNA"/>
</dbReference>
<evidence type="ECO:0000313" key="6">
    <source>
        <dbReference type="EMBL" id="UKJ90542.2"/>
    </source>
</evidence>
<dbReference type="InterPro" id="IPR000884">
    <property type="entry name" value="TSP1_rpt"/>
</dbReference>
<dbReference type="OrthoDB" id="361668at2759"/>
<name>A0A976M8L9_THEOR</name>
<dbReference type="Proteomes" id="UP000244803">
    <property type="component" value="Chromosome 2"/>
</dbReference>
<dbReference type="InterPro" id="IPR036383">
    <property type="entry name" value="TSP1_rpt_sf"/>
</dbReference>
<evidence type="ECO:0000259" key="5">
    <source>
        <dbReference type="Pfam" id="PF20715"/>
    </source>
</evidence>
<feature type="compositionally biased region" description="Basic and acidic residues" evidence="3">
    <location>
        <begin position="719"/>
        <end position="730"/>
    </location>
</feature>
<protein>
    <recommendedName>
        <fullName evidence="5">DUF6827 domain-containing protein</fullName>
    </recommendedName>
</protein>
<feature type="signal peptide" evidence="4">
    <location>
        <begin position="1"/>
        <end position="16"/>
    </location>
</feature>
<dbReference type="AlphaFoldDB" id="A0A976M8L9"/>
<evidence type="ECO:0000313" key="7">
    <source>
        <dbReference type="Proteomes" id="UP000244803"/>
    </source>
</evidence>